<evidence type="ECO:0000259" key="5">
    <source>
        <dbReference type="PROSITE" id="PS51891"/>
    </source>
</evidence>
<dbReference type="PANTHER" id="PTHR33337">
    <property type="entry name" value="GFA DOMAIN-CONTAINING PROTEIN"/>
    <property type="match status" value="1"/>
</dbReference>
<proteinExistence type="inferred from homology"/>
<keyword evidence="2" id="KW-0479">Metal-binding</keyword>
<dbReference type="InterPro" id="IPR011057">
    <property type="entry name" value="Mss4-like_sf"/>
</dbReference>
<keyword evidence="7" id="KW-1185">Reference proteome</keyword>
<keyword evidence="4" id="KW-0456">Lyase</keyword>
<name>A0A7X3LY55_9HYPH</name>
<dbReference type="GO" id="GO:0016846">
    <property type="term" value="F:carbon-sulfur lyase activity"/>
    <property type="evidence" value="ECO:0007669"/>
    <property type="project" value="InterPro"/>
</dbReference>
<reference evidence="6 7" key="1">
    <citation type="submission" date="2019-12" db="EMBL/GenBank/DDBJ databases">
        <authorList>
            <person name="Li M."/>
        </authorList>
    </citation>
    <scope>NUCLEOTIDE SEQUENCE [LARGE SCALE GENOMIC DNA]</scope>
    <source>
        <strain evidence="6 7">GBMRC 2046</strain>
    </source>
</reference>
<dbReference type="AlphaFoldDB" id="A0A7X3LY55"/>
<keyword evidence="3" id="KW-0862">Zinc</keyword>
<accession>A0A7X3LY55</accession>
<dbReference type="Gene3D" id="3.90.1590.10">
    <property type="entry name" value="glutathione-dependent formaldehyde- activating enzyme (gfa)"/>
    <property type="match status" value="1"/>
</dbReference>
<dbReference type="SUPFAM" id="SSF51316">
    <property type="entry name" value="Mss4-like"/>
    <property type="match status" value="1"/>
</dbReference>
<comment type="similarity">
    <text evidence="1">Belongs to the Gfa family.</text>
</comment>
<dbReference type="EMBL" id="WUMV01000009">
    <property type="protein sequence ID" value="MXN67240.1"/>
    <property type="molecule type" value="Genomic_DNA"/>
</dbReference>
<protein>
    <submittedName>
        <fullName evidence="6">GFA family protein</fullName>
    </submittedName>
</protein>
<dbReference type="PANTHER" id="PTHR33337:SF40">
    <property type="entry name" value="CENP-V_GFA DOMAIN-CONTAINING PROTEIN-RELATED"/>
    <property type="match status" value="1"/>
</dbReference>
<evidence type="ECO:0000256" key="4">
    <source>
        <dbReference type="ARBA" id="ARBA00023239"/>
    </source>
</evidence>
<dbReference type="Proteomes" id="UP000433101">
    <property type="component" value="Unassembled WGS sequence"/>
</dbReference>
<gene>
    <name evidence="6" type="ORF">GR183_20220</name>
</gene>
<dbReference type="GO" id="GO:0046872">
    <property type="term" value="F:metal ion binding"/>
    <property type="evidence" value="ECO:0007669"/>
    <property type="project" value="UniProtKB-KW"/>
</dbReference>
<evidence type="ECO:0000313" key="6">
    <source>
        <dbReference type="EMBL" id="MXN67240.1"/>
    </source>
</evidence>
<dbReference type="Pfam" id="PF04828">
    <property type="entry name" value="GFA"/>
    <property type="match status" value="1"/>
</dbReference>
<evidence type="ECO:0000256" key="3">
    <source>
        <dbReference type="ARBA" id="ARBA00022833"/>
    </source>
</evidence>
<dbReference type="InterPro" id="IPR006913">
    <property type="entry name" value="CENP-V/GFA"/>
</dbReference>
<feature type="domain" description="CENP-V/GFA" evidence="5">
    <location>
        <begin position="5"/>
        <end position="110"/>
    </location>
</feature>
<dbReference type="RefSeq" id="WP_160777469.1">
    <property type="nucleotide sequence ID" value="NZ_WUMV01000009.1"/>
</dbReference>
<organism evidence="6 7">
    <name type="scientific">Stappia sediminis</name>
    <dbReference type="NCBI Taxonomy" id="2692190"/>
    <lineage>
        <taxon>Bacteria</taxon>
        <taxon>Pseudomonadati</taxon>
        <taxon>Pseudomonadota</taxon>
        <taxon>Alphaproteobacteria</taxon>
        <taxon>Hyphomicrobiales</taxon>
        <taxon>Stappiaceae</taxon>
        <taxon>Stappia</taxon>
    </lineage>
</organism>
<evidence type="ECO:0000313" key="7">
    <source>
        <dbReference type="Proteomes" id="UP000433101"/>
    </source>
</evidence>
<sequence>MSEQHEGGCVCGNIRYRTSGQPQRVSVCSCRWCQKRTGSALGISVYFGTEDVEFTAGELKRYRLFSDAGRWIDSEFCPHCGTTVTWTLEFLPGFRGIAGGTFDSPTFWYEIERFVFARTKPDWLSVEGDMDVFEEMAHR</sequence>
<evidence type="ECO:0000256" key="2">
    <source>
        <dbReference type="ARBA" id="ARBA00022723"/>
    </source>
</evidence>
<evidence type="ECO:0000256" key="1">
    <source>
        <dbReference type="ARBA" id="ARBA00005495"/>
    </source>
</evidence>
<dbReference type="PROSITE" id="PS51891">
    <property type="entry name" value="CENP_V_GFA"/>
    <property type="match status" value="1"/>
</dbReference>
<comment type="caution">
    <text evidence="6">The sequence shown here is derived from an EMBL/GenBank/DDBJ whole genome shotgun (WGS) entry which is preliminary data.</text>
</comment>